<dbReference type="GO" id="GO:0003677">
    <property type="term" value="F:DNA binding"/>
    <property type="evidence" value="ECO:0007669"/>
    <property type="project" value="InterPro"/>
</dbReference>
<dbReference type="InterPro" id="IPR027417">
    <property type="entry name" value="P-loop_NTPase"/>
</dbReference>
<dbReference type="CDD" id="cd00093">
    <property type="entry name" value="HTH_XRE"/>
    <property type="match status" value="1"/>
</dbReference>
<gene>
    <name evidence="3" type="ORF">HDA44_002456</name>
</gene>
<dbReference type="Pfam" id="PF13560">
    <property type="entry name" value="HTH_31"/>
    <property type="match status" value="1"/>
</dbReference>
<dbReference type="EMBL" id="JACHNF010000001">
    <property type="protein sequence ID" value="MBB5979115.1"/>
    <property type="molecule type" value="Genomic_DNA"/>
</dbReference>
<dbReference type="Gene3D" id="3.40.50.300">
    <property type="entry name" value="P-loop containing nucleotide triphosphate hydrolases"/>
    <property type="match status" value="1"/>
</dbReference>
<dbReference type="SUPFAM" id="SSF47413">
    <property type="entry name" value="lambda repressor-like DNA-binding domains"/>
    <property type="match status" value="1"/>
</dbReference>
<dbReference type="SUPFAM" id="SSF52540">
    <property type="entry name" value="P-loop containing nucleoside triphosphate hydrolases"/>
    <property type="match status" value="1"/>
</dbReference>
<dbReference type="SUPFAM" id="SSF48452">
    <property type="entry name" value="TPR-like"/>
    <property type="match status" value="1"/>
</dbReference>
<dbReference type="InterPro" id="IPR001387">
    <property type="entry name" value="Cro/C1-type_HTH"/>
</dbReference>
<keyword evidence="1" id="KW-0802">TPR repeat</keyword>
<protein>
    <submittedName>
        <fullName evidence="3">Tetratricopeptide (TPR) repeat protein/transcriptional regulator with XRE-family HTH domain</fullName>
    </submittedName>
</protein>
<sequence length="753" mass="81169">MTTIGQQVKGFRQRSGLTQEELAEKAALSVRSLRDLESGRVTKPRTRSIRMIADALELTDDETRQLLALLADGTLPDPPAASHPTAAARISQLPADVSNFTGRFTALRELDELLIESPAARTAVISAIGGTGKTALAVHWAHGVAPRFPDGQLYIDLRGFDPEQEPLAPVDALGTLLSGLGVPPAEQPTTLDERSARFRSRIADLRLLVILDNAASAAQVRPLLPGSATCRTIVTSRDRLPGLIARDGAVPIQLEAMSESEAGELLRGMIGNTRVDADRPATADIIALCGRLPLAVRVVGANLALVPRQTLRTAADALAATDRLDSLSLPGDPGASVLPAFELSYRPLPDELKVLFGRLGLLPGTTFGVGVVASAMSTSADVVVPQLRHLVSLNLVQPLNETRFTMHDLVKLFARRCADGDDEPVRRALDYYLQSADAANHRLIPARVRTPVDPPMSGVVVEQFRTPESAMEWCGDELSNIADAVDLAFRAGHHRQAAQLPTAMIDYFQRYKHYSTWLATHDRGLQAARLLDDKEREGILLRDTALVYRDLRQFDRCRELLDAAASIARTHGHRLPLARALSALGVLVMELGDNESAIRYLDECARIAAEDGDRYAAMIATLNLGYAAMRSGRLDDARTAFERAIAMSSELSAPMVEASSTGALGEIYRLSGDLTSALAHFRKSFAVATRINEANGQLAAQEAVAQTLAALGRTTEARVAYRAAAELAAQLGDPRERELHAALEDLDKDGAGE</sequence>
<organism evidence="3 4">
    <name type="scientific">Kribbella solani</name>
    <dbReference type="NCBI Taxonomy" id="236067"/>
    <lineage>
        <taxon>Bacteria</taxon>
        <taxon>Bacillati</taxon>
        <taxon>Actinomycetota</taxon>
        <taxon>Actinomycetes</taxon>
        <taxon>Propionibacteriales</taxon>
        <taxon>Kribbellaceae</taxon>
        <taxon>Kribbella</taxon>
    </lineage>
</organism>
<name>A0A841DQA6_9ACTN</name>
<dbReference type="PRINTS" id="PR00364">
    <property type="entry name" value="DISEASERSIST"/>
</dbReference>
<dbReference type="InterPro" id="IPR011990">
    <property type="entry name" value="TPR-like_helical_dom_sf"/>
</dbReference>
<evidence type="ECO:0000313" key="3">
    <source>
        <dbReference type="EMBL" id="MBB5979115.1"/>
    </source>
</evidence>
<feature type="repeat" description="TPR" evidence="1">
    <location>
        <begin position="618"/>
        <end position="651"/>
    </location>
</feature>
<proteinExistence type="predicted"/>
<evidence type="ECO:0000259" key="2">
    <source>
        <dbReference type="PROSITE" id="PS50943"/>
    </source>
</evidence>
<evidence type="ECO:0000256" key="1">
    <source>
        <dbReference type="PROSITE-ProRule" id="PRU00339"/>
    </source>
</evidence>
<accession>A0A841DQA6</accession>
<dbReference type="PROSITE" id="PS50943">
    <property type="entry name" value="HTH_CROC1"/>
    <property type="match status" value="1"/>
</dbReference>
<dbReference type="PROSITE" id="PS50005">
    <property type="entry name" value="TPR"/>
    <property type="match status" value="1"/>
</dbReference>
<dbReference type="Gene3D" id="1.10.260.40">
    <property type="entry name" value="lambda repressor-like DNA-binding domains"/>
    <property type="match status" value="1"/>
</dbReference>
<reference evidence="3 4" key="1">
    <citation type="submission" date="2020-08" db="EMBL/GenBank/DDBJ databases">
        <title>Sequencing the genomes of 1000 actinobacteria strains.</title>
        <authorList>
            <person name="Klenk H.-P."/>
        </authorList>
    </citation>
    <scope>NUCLEOTIDE SEQUENCE [LARGE SCALE GENOMIC DNA]</scope>
    <source>
        <strain evidence="3 4">DSM 17294</strain>
    </source>
</reference>
<dbReference type="InterPro" id="IPR019734">
    <property type="entry name" value="TPR_rpt"/>
</dbReference>
<feature type="domain" description="HTH cro/C1-type" evidence="2">
    <location>
        <begin position="8"/>
        <end position="63"/>
    </location>
</feature>
<comment type="caution">
    <text evidence="3">The sequence shown here is derived from an EMBL/GenBank/DDBJ whole genome shotgun (WGS) entry which is preliminary data.</text>
</comment>
<dbReference type="SMART" id="SM00530">
    <property type="entry name" value="HTH_XRE"/>
    <property type="match status" value="1"/>
</dbReference>
<dbReference type="InterPro" id="IPR010982">
    <property type="entry name" value="Lambda_DNA-bd_dom_sf"/>
</dbReference>
<evidence type="ECO:0000313" key="4">
    <source>
        <dbReference type="Proteomes" id="UP000558997"/>
    </source>
</evidence>
<dbReference type="Gene3D" id="1.25.40.10">
    <property type="entry name" value="Tetratricopeptide repeat domain"/>
    <property type="match status" value="1"/>
</dbReference>
<dbReference type="PANTHER" id="PTHR47691">
    <property type="entry name" value="REGULATOR-RELATED"/>
    <property type="match status" value="1"/>
</dbReference>
<dbReference type="PANTHER" id="PTHR47691:SF3">
    <property type="entry name" value="HTH-TYPE TRANSCRIPTIONAL REGULATOR RV0890C-RELATED"/>
    <property type="match status" value="1"/>
</dbReference>
<dbReference type="Pfam" id="PF13181">
    <property type="entry name" value="TPR_8"/>
    <property type="match status" value="1"/>
</dbReference>
<keyword evidence="4" id="KW-1185">Reference proteome</keyword>
<dbReference type="AlphaFoldDB" id="A0A841DQA6"/>
<dbReference type="SMART" id="SM00028">
    <property type="entry name" value="TPR"/>
    <property type="match status" value="5"/>
</dbReference>
<dbReference type="RefSeq" id="WP_184833878.1">
    <property type="nucleotide sequence ID" value="NZ_BAAAVN010000001.1"/>
</dbReference>
<dbReference type="Proteomes" id="UP000558997">
    <property type="component" value="Unassembled WGS sequence"/>
</dbReference>
<dbReference type="Pfam" id="PF13424">
    <property type="entry name" value="TPR_12"/>
    <property type="match status" value="1"/>
</dbReference>